<sequence>MHSGFLLSRAAGALAIVCSASAAHAQVNVTLSPAQPAVGRDDNVLVTVTLTNTSNTVQQLLRWRTPQQVLEAPLFEVQRDGQPVRYLGRRIKRAAPGPADYLQLAPGEALSQTVELSRFYEMRITGNYTIRYRSPAMPAPGATTGAVVGELASNPVTIRIDGSSTPTLQDATAPGPGFANCTNAQQTQLTTAMAAGRAMAADSHAYLTSGTPYGARYAMWFGAQDAARGAKVTANVTAIREAFENKPIKIDCDCDESYFAYVYPARPYTVWVCKAFWAAALTGTDSRGGTLMHELSHFNVVAATDDHVYGQAAAADMARSAPQRAINNADSYEYFGENTPRQATAAQAAGE</sequence>
<evidence type="ECO:0000259" key="9">
    <source>
        <dbReference type="SMART" id="SM01351"/>
    </source>
</evidence>
<dbReference type="PANTHER" id="PTHR37016:SF3">
    <property type="entry name" value="NEUTRAL PROTEASE 2-RELATED"/>
    <property type="match status" value="1"/>
</dbReference>
<dbReference type="SUPFAM" id="SSF55486">
    <property type="entry name" value="Metalloproteases ('zincins'), catalytic domain"/>
    <property type="match status" value="1"/>
</dbReference>
<dbReference type="SMART" id="SM01351">
    <property type="entry name" value="Aspzincin_M35"/>
    <property type="match status" value="1"/>
</dbReference>
<evidence type="ECO:0000256" key="8">
    <source>
        <dbReference type="SAM" id="SignalP"/>
    </source>
</evidence>
<dbReference type="Gene3D" id="3.40.390.10">
    <property type="entry name" value="Collagenase (Catalytic Domain)"/>
    <property type="match status" value="1"/>
</dbReference>
<comment type="similarity">
    <text evidence="2">Belongs to the peptidase M35 family.</text>
</comment>
<dbReference type="EMBL" id="JACHBX010000003">
    <property type="protein sequence ID" value="MBB6135117.1"/>
    <property type="molecule type" value="Genomic_DNA"/>
</dbReference>
<dbReference type="Gene3D" id="2.60.40.2970">
    <property type="match status" value="1"/>
</dbReference>
<keyword evidence="8" id="KW-0732">Signal</keyword>
<evidence type="ECO:0000256" key="2">
    <source>
        <dbReference type="ARBA" id="ARBA00010279"/>
    </source>
</evidence>
<evidence type="ECO:0000256" key="3">
    <source>
        <dbReference type="ARBA" id="ARBA00022670"/>
    </source>
</evidence>
<keyword evidence="7" id="KW-0482">Metalloprotease</keyword>
<dbReference type="InterPro" id="IPR024079">
    <property type="entry name" value="MetalloPept_cat_dom_sf"/>
</dbReference>
<evidence type="ECO:0000256" key="1">
    <source>
        <dbReference type="ARBA" id="ARBA00001947"/>
    </source>
</evidence>
<dbReference type="EC" id="3.4.24.20" evidence="10"/>
<keyword evidence="4" id="KW-0479">Metal-binding</keyword>
<comment type="caution">
    <text evidence="10">The sequence shown here is derived from an EMBL/GenBank/DDBJ whole genome shotgun (WGS) entry which is preliminary data.</text>
</comment>
<keyword evidence="6" id="KW-0862">Zinc</keyword>
<reference evidence="10 11" key="1">
    <citation type="submission" date="2020-08" db="EMBL/GenBank/DDBJ databases">
        <title>The Agave Microbiome: Exploring the role of microbial communities in plant adaptations to desert environments.</title>
        <authorList>
            <person name="Partida-Martinez L.P."/>
        </authorList>
    </citation>
    <scope>NUCLEOTIDE SEQUENCE [LARGE SCALE GENOMIC DNA]</scope>
    <source>
        <strain evidence="10 11">AT3.2</strain>
    </source>
</reference>
<evidence type="ECO:0000256" key="4">
    <source>
        <dbReference type="ARBA" id="ARBA00022723"/>
    </source>
</evidence>
<comment type="cofactor">
    <cofactor evidence="1">
        <name>Zn(2+)</name>
        <dbReference type="ChEBI" id="CHEBI:29105"/>
    </cofactor>
</comment>
<organism evidence="10 11">
    <name type="scientific">Massilia aurea</name>
    <dbReference type="NCBI Taxonomy" id="373040"/>
    <lineage>
        <taxon>Bacteria</taxon>
        <taxon>Pseudomonadati</taxon>
        <taxon>Pseudomonadota</taxon>
        <taxon>Betaproteobacteria</taxon>
        <taxon>Burkholderiales</taxon>
        <taxon>Oxalobacteraceae</taxon>
        <taxon>Telluria group</taxon>
        <taxon>Massilia</taxon>
    </lineage>
</organism>
<accession>A0A7X0CFH9</accession>
<evidence type="ECO:0000256" key="7">
    <source>
        <dbReference type="ARBA" id="ARBA00023049"/>
    </source>
</evidence>
<evidence type="ECO:0000313" key="11">
    <source>
        <dbReference type="Proteomes" id="UP000540787"/>
    </source>
</evidence>
<feature type="signal peptide" evidence="8">
    <location>
        <begin position="1"/>
        <end position="25"/>
    </location>
</feature>
<keyword evidence="3" id="KW-0645">Protease</keyword>
<dbReference type="GO" id="GO:0004222">
    <property type="term" value="F:metalloendopeptidase activity"/>
    <property type="evidence" value="ECO:0007669"/>
    <property type="project" value="InterPro"/>
</dbReference>
<evidence type="ECO:0000313" key="10">
    <source>
        <dbReference type="EMBL" id="MBB6135117.1"/>
    </source>
</evidence>
<dbReference type="InterPro" id="IPR050414">
    <property type="entry name" value="Fungal_M35_metalloproteases"/>
</dbReference>
<dbReference type="Pfam" id="PF14521">
    <property type="entry name" value="Aspzincin_M35"/>
    <property type="match status" value="1"/>
</dbReference>
<evidence type="ECO:0000256" key="6">
    <source>
        <dbReference type="ARBA" id="ARBA00022833"/>
    </source>
</evidence>
<keyword evidence="5 10" id="KW-0378">Hydrolase</keyword>
<protein>
    <submittedName>
        <fullName evidence="10">Peptidyl-Lys metalloendopeptidase</fullName>
        <ecNumber evidence="10">3.4.24.20</ecNumber>
    </submittedName>
</protein>
<name>A0A7X0CFH9_9BURK</name>
<evidence type="ECO:0000256" key="5">
    <source>
        <dbReference type="ARBA" id="ARBA00022801"/>
    </source>
</evidence>
<dbReference type="Proteomes" id="UP000540787">
    <property type="component" value="Unassembled WGS sequence"/>
</dbReference>
<keyword evidence="11" id="KW-1185">Reference proteome</keyword>
<dbReference type="GO" id="GO:0046872">
    <property type="term" value="F:metal ion binding"/>
    <property type="evidence" value="ECO:0007669"/>
    <property type="project" value="UniProtKB-KW"/>
</dbReference>
<dbReference type="GO" id="GO:0006508">
    <property type="term" value="P:proteolysis"/>
    <property type="evidence" value="ECO:0007669"/>
    <property type="project" value="UniProtKB-KW"/>
</dbReference>
<dbReference type="AlphaFoldDB" id="A0A7X0CFH9"/>
<dbReference type="RefSeq" id="WP_183555764.1">
    <property type="nucleotide sequence ID" value="NZ_JACHBX010000003.1"/>
</dbReference>
<proteinExistence type="inferred from homology"/>
<dbReference type="PANTHER" id="PTHR37016">
    <property type="match status" value="1"/>
</dbReference>
<feature type="domain" description="Lysine-specific metallo-endopeptidase" evidence="9">
    <location>
        <begin position="205"/>
        <end position="337"/>
    </location>
</feature>
<gene>
    <name evidence="10" type="ORF">HD842_003275</name>
</gene>
<feature type="chain" id="PRO_5030535266" evidence="8">
    <location>
        <begin position="26"/>
        <end position="351"/>
    </location>
</feature>
<dbReference type="InterPro" id="IPR029463">
    <property type="entry name" value="Lys_MEP"/>
</dbReference>